<accession>A0ABR5YGI4</accession>
<name>A0ABR5YGI4_9SPHN</name>
<protein>
    <recommendedName>
        <fullName evidence="3">THIF-type NAD/FAD binding fold domain-containing protein</fullName>
    </recommendedName>
</protein>
<dbReference type="InterPro" id="IPR035985">
    <property type="entry name" value="Ubiquitin-activating_enz"/>
</dbReference>
<gene>
    <name evidence="1" type="ORF">AVT10_00300</name>
</gene>
<evidence type="ECO:0008006" key="3">
    <source>
        <dbReference type="Google" id="ProtNLM"/>
    </source>
</evidence>
<dbReference type="Proteomes" id="UP000076609">
    <property type="component" value="Unassembled WGS sequence"/>
</dbReference>
<sequence length="213" mass="23482">MGLGGTGGYVLDFLSKTPVARIHLFDDDLFLQHNAFRAPGAVPLAALAERRAKVDHFDRIYSALHRGVVPHRVRMGPATMRLLDNLDFVFLCSDDPTGKRQLVERLEDRGISFIDVGMGLQAGEHGLTGIVRTTASTPAMRDHVWDRSRIPMAADDGVDPYATNIQVVELNALNAALAIIRWKRLSGFYVDTEAEHFSTYAIDGNHITNGDQA</sequence>
<evidence type="ECO:0000313" key="1">
    <source>
        <dbReference type="EMBL" id="KZE18535.1"/>
    </source>
</evidence>
<evidence type="ECO:0000313" key="2">
    <source>
        <dbReference type="Proteomes" id="UP000076609"/>
    </source>
</evidence>
<dbReference type="SUPFAM" id="SSF69572">
    <property type="entry name" value="Activating enzymes of the ubiquitin-like proteins"/>
    <property type="match status" value="1"/>
</dbReference>
<comment type="caution">
    <text evidence="1">The sequence shown here is derived from an EMBL/GenBank/DDBJ whole genome shotgun (WGS) entry which is preliminary data.</text>
</comment>
<keyword evidence="2" id="KW-1185">Reference proteome</keyword>
<dbReference type="Gene3D" id="3.40.50.720">
    <property type="entry name" value="NAD(P)-binding Rossmann-like Domain"/>
    <property type="match status" value="1"/>
</dbReference>
<proteinExistence type="predicted"/>
<dbReference type="CDD" id="cd01483">
    <property type="entry name" value="E1_enzyme_family"/>
    <property type="match status" value="1"/>
</dbReference>
<organism evidence="1 2">
    <name type="scientific">Sphingomonas hankookensis</name>
    <dbReference type="NCBI Taxonomy" id="563996"/>
    <lineage>
        <taxon>Bacteria</taxon>
        <taxon>Pseudomonadati</taxon>
        <taxon>Pseudomonadota</taxon>
        <taxon>Alphaproteobacteria</taxon>
        <taxon>Sphingomonadales</taxon>
        <taxon>Sphingomonadaceae</taxon>
        <taxon>Sphingomonas</taxon>
    </lineage>
</organism>
<dbReference type="EMBL" id="LQQO01000001">
    <property type="protein sequence ID" value="KZE18535.1"/>
    <property type="molecule type" value="Genomic_DNA"/>
</dbReference>
<reference evidence="2" key="1">
    <citation type="submission" date="2016-01" db="EMBL/GenBank/DDBJ databases">
        <title>Draft genome of Chromobacterium sp. F49.</title>
        <authorList>
            <person name="Hong K.W."/>
        </authorList>
    </citation>
    <scope>NUCLEOTIDE SEQUENCE [LARGE SCALE GENOMIC DNA]</scope>
    <source>
        <strain evidence="2">CN3</strain>
    </source>
</reference>